<evidence type="ECO:0000256" key="12">
    <source>
        <dbReference type="SAM" id="SignalP"/>
    </source>
</evidence>
<evidence type="ECO:0000256" key="1">
    <source>
        <dbReference type="ARBA" id="ARBA00003962"/>
    </source>
</evidence>
<keyword evidence="8 10" id="KW-1015">Disulfide bond</keyword>
<evidence type="ECO:0000256" key="6">
    <source>
        <dbReference type="ARBA" id="ARBA00022525"/>
    </source>
</evidence>
<dbReference type="GO" id="GO:0005615">
    <property type="term" value="C:extracellular space"/>
    <property type="evidence" value="ECO:0007669"/>
    <property type="project" value="UniProtKB-UniRule"/>
</dbReference>
<evidence type="ECO:0000256" key="11">
    <source>
        <dbReference type="SAM" id="MobiDB-lite"/>
    </source>
</evidence>
<dbReference type="GO" id="GO:0006874">
    <property type="term" value="P:intracellular calcium ion homeostasis"/>
    <property type="evidence" value="ECO:0007669"/>
    <property type="project" value="UniProtKB-UniRule"/>
</dbReference>
<dbReference type="AlphaFoldDB" id="A0A6P3W9P5"/>
<evidence type="ECO:0000313" key="13">
    <source>
        <dbReference type="Proteomes" id="UP000515152"/>
    </source>
</evidence>
<feature type="region of interest" description="Disordered" evidence="11">
    <location>
        <begin position="218"/>
        <end position="240"/>
    </location>
</feature>
<dbReference type="RefSeq" id="XP_012693196.1">
    <property type="nucleotide sequence ID" value="XM_012837742.3"/>
</dbReference>
<evidence type="ECO:0000256" key="4">
    <source>
        <dbReference type="ARBA" id="ARBA00011748"/>
    </source>
</evidence>
<evidence type="ECO:0000256" key="2">
    <source>
        <dbReference type="ARBA" id="ARBA00004613"/>
    </source>
</evidence>
<evidence type="ECO:0000256" key="10">
    <source>
        <dbReference type="RuleBase" id="RU369112"/>
    </source>
</evidence>
<dbReference type="GO" id="GO:0005179">
    <property type="term" value="F:hormone activity"/>
    <property type="evidence" value="ECO:0007669"/>
    <property type="project" value="UniProtKB-KW"/>
</dbReference>
<feature type="chain" id="PRO_5027836120" description="Stanniocalcin" evidence="12">
    <location>
        <begin position="21"/>
        <end position="289"/>
    </location>
</feature>
<dbReference type="KEGG" id="char:105909140"/>
<evidence type="ECO:0000256" key="5">
    <source>
        <dbReference type="ARBA" id="ARBA00017831"/>
    </source>
</evidence>
<dbReference type="Proteomes" id="UP000515152">
    <property type="component" value="Chromosome 8"/>
</dbReference>
<dbReference type="OrthoDB" id="8931566at2759"/>
<evidence type="ECO:0000256" key="8">
    <source>
        <dbReference type="ARBA" id="ARBA00023157"/>
    </source>
</evidence>
<dbReference type="InterPro" id="IPR004978">
    <property type="entry name" value="Stanniocalcin"/>
</dbReference>
<accession>A0A6P3W9P5</accession>
<evidence type="ECO:0000256" key="7">
    <source>
        <dbReference type="ARBA" id="ARBA00022702"/>
    </source>
</evidence>
<sequence>MDVKLALGILIFYILHEVRATDATEHDASQERALNLQKRRLSLQNTADIQHCLLSAGDVGCGMFECFSNNTCEIGGLHDICLTFMHNAGKFDSQGKSFIKDALKCMAHGLRQRFSCVSRRCVAVKALVFQLQRQCYTKHNLCSAVRQNVIVMVEMIHFSDLFPKGPHVELVNILLGCGDEVREAIGRRIRAQCEVNWGALCASLSLCPLGKEGTDQPLTPTLATMGGHGNTLPPGGQLEGDREQSWMEELLNENDQSKLQKTLSAVQPLQDNSSDTLNTGTQGADNGGH</sequence>
<gene>
    <name evidence="14" type="primary">stc2b</name>
</gene>
<keyword evidence="6 10" id="KW-0964">Secreted</keyword>
<comment type="function">
    <text evidence="1 10">Its primary function is the prevention of hypercalcemia. Upon release into the circulation, it lowers calcium transport by the gills, thereby reducing its rate of influx from the environment into the extracellular compartment. STC also stimulates phosphate reabsorption by renal proximal tubules. The consequence of this action is increased levels of plasma phosphate, which combines with excess calcium and promotes its disposal into bone and scales.</text>
</comment>
<feature type="region of interest" description="Disordered" evidence="11">
    <location>
        <begin position="253"/>
        <end position="289"/>
    </location>
</feature>
<name>A0A6P3W9P5_CLUHA</name>
<dbReference type="CTD" id="100884139"/>
<dbReference type="GeneID" id="105909140"/>
<comment type="function">
    <text evidence="9">Has an anti-hypocalcemic action on calcium and phosphate homeostasis.</text>
</comment>
<keyword evidence="12" id="KW-0732">Signal</keyword>
<protein>
    <recommendedName>
        <fullName evidence="5 10">Stanniocalcin</fullName>
        <shortName evidence="10">STC</shortName>
    </recommendedName>
    <alternativeName>
        <fullName evidence="10">Corpuscles of Stannius protein</fullName>
    </alternativeName>
</protein>
<evidence type="ECO:0000313" key="14">
    <source>
        <dbReference type="RefSeq" id="XP_012693196.1"/>
    </source>
</evidence>
<keyword evidence="13" id="KW-1185">Reference proteome</keyword>
<dbReference type="PANTHER" id="PTHR11245:SF2">
    <property type="entry name" value="STANNIOCALCIN-2"/>
    <property type="match status" value="1"/>
</dbReference>
<dbReference type="Pfam" id="PF03298">
    <property type="entry name" value="Stanniocalcin"/>
    <property type="match status" value="1"/>
</dbReference>
<proteinExistence type="inferred from homology"/>
<comment type="similarity">
    <text evidence="3 10">Belongs to the stanniocalcin family.</text>
</comment>
<organism evidence="13 14">
    <name type="scientific">Clupea harengus</name>
    <name type="common">Atlantic herring</name>
    <dbReference type="NCBI Taxonomy" id="7950"/>
    <lineage>
        <taxon>Eukaryota</taxon>
        <taxon>Metazoa</taxon>
        <taxon>Chordata</taxon>
        <taxon>Craniata</taxon>
        <taxon>Vertebrata</taxon>
        <taxon>Euteleostomi</taxon>
        <taxon>Actinopterygii</taxon>
        <taxon>Neopterygii</taxon>
        <taxon>Teleostei</taxon>
        <taxon>Clupei</taxon>
        <taxon>Clupeiformes</taxon>
        <taxon>Clupeoidei</taxon>
        <taxon>Clupeidae</taxon>
        <taxon>Clupea</taxon>
    </lineage>
</organism>
<feature type="signal peptide" evidence="12">
    <location>
        <begin position="1"/>
        <end position="20"/>
    </location>
</feature>
<comment type="subcellular location">
    <subcellularLocation>
        <location evidence="2 10">Secreted</location>
    </subcellularLocation>
</comment>
<evidence type="ECO:0000256" key="9">
    <source>
        <dbReference type="ARBA" id="ARBA00037055"/>
    </source>
</evidence>
<comment type="subunit">
    <text evidence="4 10">Homodimer; disulfide-linked.</text>
</comment>
<reference evidence="14" key="1">
    <citation type="submission" date="2025-08" db="UniProtKB">
        <authorList>
            <consortium name="RefSeq"/>
        </authorList>
    </citation>
    <scope>IDENTIFICATION</scope>
</reference>
<keyword evidence="7" id="KW-0372">Hormone</keyword>
<evidence type="ECO:0000256" key="3">
    <source>
        <dbReference type="ARBA" id="ARBA00008693"/>
    </source>
</evidence>
<dbReference type="PANTHER" id="PTHR11245">
    <property type="entry name" value="STANNIOCALCIN"/>
    <property type="match status" value="1"/>
</dbReference>